<dbReference type="GO" id="GO:0032051">
    <property type="term" value="F:clathrin light chain binding"/>
    <property type="evidence" value="ECO:0007669"/>
    <property type="project" value="TreeGrafter"/>
</dbReference>
<evidence type="ECO:0000313" key="8">
    <source>
        <dbReference type="EMBL" id="QGW56824.1"/>
    </source>
</evidence>
<organism evidence="8">
    <name type="scientific">Ogataea thermomethanolica</name>
    <name type="common">nom. inval.</name>
    <dbReference type="NCBI Taxonomy" id="310468"/>
    <lineage>
        <taxon>Eukaryota</taxon>
        <taxon>Fungi</taxon>
        <taxon>Dikarya</taxon>
        <taxon>Ascomycota</taxon>
        <taxon>Saccharomycotina</taxon>
        <taxon>Pichiomycetes</taxon>
        <taxon>Pichiales</taxon>
        <taxon>Pichiaceae</taxon>
        <taxon>Ogataea</taxon>
    </lineage>
</organism>
<name>A0A6B9CY98_9ASCO</name>
<reference evidence="8" key="1">
    <citation type="journal article" date="2019" name="Microbiol. Res.">
        <title>Mating-type switching and mating-type gene array expression in the methylotrophic yeast Ogataea thermomethanolica TBRC656.</title>
        <authorList>
            <person name="Wongwisansri S."/>
            <person name="Promdonkoy P."/>
            <person name="Likhitrattanapisal S."/>
            <person name="Harnpichanchai P."/>
            <person name="Fujiyama K."/>
            <person name="Kaneko Y."/>
            <person name="Eurwilaichitr L."/>
            <person name="Ingsriswang S."/>
            <person name="Tanapongpipat S."/>
        </authorList>
    </citation>
    <scope>NUCLEOTIDE SEQUENCE</scope>
    <source>
        <strain evidence="8">TBRC 656</strain>
    </source>
</reference>
<dbReference type="Gene3D" id="1.20.1410.10">
    <property type="entry name" value="I/LWEQ domain"/>
    <property type="match status" value="1"/>
</dbReference>
<comment type="subcellular location">
    <subcellularLocation>
        <location evidence="1">Cytoplasm</location>
    </subcellularLocation>
</comment>
<feature type="domain" description="I/LWEQ" evidence="7">
    <location>
        <begin position="772"/>
        <end position="1014"/>
    </location>
</feature>
<dbReference type="PROSITE" id="PS50942">
    <property type="entry name" value="ENTH"/>
    <property type="match status" value="1"/>
</dbReference>
<dbReference type="PROSITE" id="PS50945">
    <property type="entry name" value="I_LWEQ"/>
    <property type="match status" value="1"/>
</dbReference>
<feature type="compositionally biased region" description="Basic and acidic residues" evidence="5">
    <location>
        <begin position="551"/>
        <end position="565"/>
    </location>
</feature>
<keyword evidence="8" id="KW-0812">Transmembrane</keyword>
<dbReference type="GO" id="GO:0048268">
    <property type="term" value="P:clathrin coat assembly"/>
    <property type="evidence" value="ECO:0007669"/>
    <property type="project" value="TreeGrafter"/>
</dbReference>
<dbReference type="GO" id="GO:0006897">
    <property type="term" value="P:endocytosis"/>
    <property type="evidence" value="ECO:0007669"/>
    <property type="project" value="InterPro"/>
</dbReference>
<protein>
    <submittedName>
        <fullName evidence="8">Transmembrane actin-binding protein</fullName>
    </submittedName>
</protein>
<dbReference type="EMBL" id="MN480443">
    <property type="protein sequence ID" value="QGW56824.1"/>
    <property type="molecule type" value="Genomic_DNA"/>
</dbReference>
<dbReference type="InterPro" id="IPR011417">
    <property type="entry name" value="ANTH_dom"/>
</dbReference>
<keyword evidence="3" id="KW-0963">Cytoplasm</keyword>
<dbReference type="Gene3D" id="1.25.40.90">
    <property type="match status" value="1"/>
</dbReference>
<dbReference type="Pfam" id="PF07651">
    <property type="entry name" value="ANTH"/>
    <property type="match status" value="1"/>
</dbReference>
<feature type="region of interest" description="Disordered" evidence="5">
    <location>
        <begin position="551"/>
        <end position="570"/>
    </location>
</feature>
<evidence type="ECO:0000256" key="4">
    <source>
        <dbReference type="ARBA" id="ARBA00023203"/>
    </source>
</evidence>
<dbReference type="CDD" id="cd17007">
    <property type="entry name" value="ANTH_N_Sla2p"/>
    <property type="match status" value="1"/>
</dbReference>
<dbReference type="SMART" id="SM00273">
    <property type="entry name" value="ENTH"/>
    <property type="match status" value="1"/>
</dbReference>
<dbReference type="InterPro" id="IPR002558">
    <property type="entry name" value="ILWEQ_dom"/>
</dbReference>
<keyword evidence="8" id="KW-0472">Membrane</keyword>
<sequence length="1015" mass="114413">MLSLGGHSSPDIQTSLKKACSSDEAAPKRKHVRSCIVYTWDHKSSREVWHSLKLLPLQGNDVQVFKCLIVIHKILQEGHPTCLVGGFKNISWLESLGRFSTGMNSTLYARVVKEYVSYLVQKLHFHHDHRGFNGMFEYEEYISLRTVSDPNEGYESVMDLLHLQDSLDNLEKILLSSVRHSGQSECLTSALVPLIAESYGIYKFLISMLRALYHSSESEDVLSPLKDRFDSQHQRLYEFYADCSTIKYLSSLVTIPRLPPVPPSMQGEDQSGDEKDAKGSIDTVHAGSASNTDNVIQTQPTGVVANEFFSQQHQFEQQERLSEEKRQSELLHQQMLQRNQAEYWEEQQKQQALSQELAQRQLMTDQLQRQAEGRMAQLERDLLTLGGQHEKDQMMLQQYDERVRSLENELTIINQTAEEQIAAKSSQCDSMQEQISFWKNKYESLAKLYSQLRQEHLGLLNKFKTVQQKAASAQESIEKREKLEKDLKAKNIELADLIKERDRARLELDRQRGSGTDEIQSLKLENSQLEEKLAQIEKAHSESLSSIFSQHKKELEDAKNKKSESGQEASQVNTQLEIEMMQQALDDAMLELAEQQKAVKLDASTRVHSILDTLLKLSIERLRNSAFSLDSPINLVGSVSTEYLGTMLEKASHLSTQFSTSMTDYISDDMQGEAETPVIRDLVEFTDSVDVIFECVKAVAADRKDEVQDILIESSRDLAKLVELFLESLFSTELLSVELEERTDKVINGNINVQEILQDLMQVIEVFRSPVISSKESESLETMLDREFANTQAVIEKAAALLDDMSSKAQLDVQEGMSLEVNDAILSSASSIINAIRALLQACINAQKEIVRQGKGSQSRASFYKKNNRWTEGLISASKQVAYATGVLIRIADGVLGGKNTSEELIVASNEVAASTAQLVSSSRVKSDYMSKAHMDLEAASKEVNSCCKSLVAKVKSLLLVEESASSIDYSQLSTHENRTAELEQQVEILKLESALSLARKRLGEIRKFSYIEED</sequence>
<dbReference type="GO" id="GO:0030136">
    <property type="term" value="C:clathrin-coated vesicle"/>
    <property type="evidence" value="ECO:0007669"/>
    <property type="project" value="TreeGrafter"/>
</dbReference>
<accession>A0A6B9CY98</accession>
<dbReference type="GO" id="GO:0043325">
    <property type="term" value="F:phosphatidylinositol-3,4-bisphosphate binding"/>
    <property type="evidence" value="ECO:0007669"/>
    <property type="project" value="TreeGrafter"/>
</dbReference>
<dbReference type="InterPro" id="IPR008942">
    <property type="entry name" value="ENTH_VHS"/>
</dbReference>
<evidence type="ECO:0000259" key="7">
    <source>
        <dbReference type="PROSITE" id="PS50945"/>
    </source>
</evidence>
<dbReference type="GO" id="GO:0030479">
    <property type="term" value="C:actin cortical patch"/>
    <property type="evidence" value="ECO:0007669"/>
    <property type="project" value="TreeGrafter"/>
</dbReference>
<comment type="similarity">
    <text evidence="2">Belongs to the SLA2 family.</text>
</comment>
<feature type="domain" description="ENTH" evidence="6">
    <location>
        <begin position="4"/>
        <end position="133"/>
    </location>
</feature>
<dbReference type="InterPro" id="IPR030224">
    <property type="entry name" value="Sla2_fam"/>
</dbReference>
<keyword evidence="4" id="KW-0009">Actin-binding</keyword>
<dbReference type="SMART" id="SM00307">
    <property type="entry name" value="ILWEQ"/>
    <property type="match status" value="1"/>
</dbReference>
<dbReference type="GO" id="GO:0035615">
    <property type="term" value="F:clathrin adaptor activity"/>
    <property type="evidence" value="ECO:0007669"/>
    <property type="project" value="TreeGrafter"/>
</dbReference>
<evidence type="ECO:0000256" key="2">
    <source>
        <dbReference type="ARBA" id="ARBA00010135"/>
    </source>
</evidence>
<dbReference type="InterPro" id="IPR035964">
    <property type="entry name" value="I/LWEQ_dom_sf"/>
</dbReference>
<dbReference type="SUPFAM" id="SSF109885">
    <property type="entry name" value="I/LWEQ domain"/>
    <property type="match status" value="1"/>
</dbReference>
<feature type="region of interest" description="Disordered" evidence="5">
    <location>
        <begin position="259"/>
        <end position="294"/>
    </location>
</feature>
<dbReference type="Pfam" id="PF01608">
    <property type="entry name" value="I_LWEQ"/>
    <property type="match status" value="1"/>
</dbReference>
<dbReference type="InterPro" id="IPR013809">
    <property type="entry name" value="ENTH"/>
</dbReference>
<evidence type="ECO:0000256" key="5">
    <source>
        <dbReference type="SAM" id="MobiDB-lite"/>
    </source>
</evidence>
<dbReference type="AlphaFoldDB" id="A0A6B9CY98"/>
<evidence type="ECO:0000259" key="6">
    <source>
        <dbReference type="PROSITE" id="PS50942"/>
    </source>
</evidence>
<dbReference type="GO" id="GO:0080025">
    <property type="term" value="F:phosphatidylinositol-3,5-bisphosphate binding"/>
    <property type="evidence" value="ECO:0007669"/>
    <property type="project" value="TreeGrafter"/>
</dbReference>
<dbReference type="PANTHER" id="PTHR10407:SF15">
    <property type="entry name" value="HUNTINGTIN INTERACTING PROTEIN 1"/>
    <property type="match status" value="1"/>
</dbReference>
<dbReference type="GO" id="GO:0007015">
    <property type="term" value="P:actin filament organization"/>
    <property type="evidence" value="ECO:0007669"/>
    <property type="project" value="TreeGrafter"/>
</dbReference>
<dbReference type="GO" id="GO:0051015">
    <property type="term" value="F:actin filament binding"/>
    <property type="evidence" value="ECO:0007669"/>
    <property type="project" value="TreeGrafter"/>
</dbReference>
<evidence type="ECO:0000256" key="1">
    <source>
        <dbReference type="ARBA" id="ARBA00004496"/>
    </source>
</evidence>
<evidence type="ECO:0000256" key="3">
    <source>
        <dbReference type="ARBA" id="ARBA00022490"/>
    </source>
</evidence>
<proteinExistence type="inferred from homology"/>
<dbReference type="SUPFAM" id="SSF48464">
    <property type="entry name" value="ENTH/VHS domain"/>
    <property type="match status" value="1"/>
</dbReference>
<dbReference type="PANTHER" id="PTHR10407">
    <property type="entry name" value="HUNTINGTIN INTERACTING PROTEIN 1"/>
    <property type="match status" value="1"/>
</dbReference>